<gene>
    <name evidence="2" type="ORF">NPIL_352441</name>
</gene>
<dbReference type="EMBL" id="BMAW01075711">
    <property type="protein sequence ID" value="GFT98165.1"/>
    <property type="molecule type" value="Genomic_DNA"/>
</dbReference>
<proteinExistence type="predicted"/>
<reference evidence="2" key="1">
    <citation type="submission" date="2020-08" db="EMBL/GenBank/DDBJ databases">
        <title>Multicomponent nature underlies the extraordinary mechanical properties of spider dragline silk.</title>
        <authorList>
            <person name="Kono N."/>
            <person name="Nakamura H."/>
            <person name="Mori M."/>
            <person name="Yoshida Y."/>
            <person name="Ohtoshi R."/>
            <person name="Malay A.D."/>
            <person name="Moran D.A.P."/>
            <person name="Tomita M."/>
            <person name="Numata K."/>
            <person name="Arakawa K."/>
        </authorList>
    </citation>
    <scope>NUCLEOTIDE SEQUENCE</scope>
</reference>
<keyword evidence="3" id="KW-1185">Reference proteome</keyword>
<evidence type="ECO:0000313" key="3">
    <source>
        <dbReference type="Proteomes" id="UP000887013"/>
    </source>
</evidence>
<organism evidence="2 3">
    <name type="scientific">Nephila pilipes</name>
    <name type="common">Giant wood spider</name>
    <name type="synonym">Nephila maculata</name>
    <dbReference type="NCBI Taxonomy" id="299642"/>
    <lineage>
        <taxon>Eukaryota</taxon>
        <taxon>Metazoa</taxon>
        <taxon>Ecdysozoa</taxon>
        <taxon>Arthropoda</taxon>
        <taxon>Chelicerata</taxon>
        <taxon>Arachnida</taxon>
        <taxon>Araneae</taxon>
        <taxon>Araneomorphae</taxon>
        <taxon>Entelegynae</taxon>
        <taxon>Araneoidea</taxon>
        <taxon>Nephilidae</taxon>
        <taxon>Nephila</taxon>
    </lineage>
</organism>
<name>A0A8X6Q6H0_NEPPI</name>
<accession>A0A8X6Q6H0</accession>
<evidence type="ECO:0000313" key="2">
    <source>
        <dbReference type="EMBL" id="GFT98165.1"/>
    </source>
</evidence>
<dbReference type="Proteomes" id="UP000887013">
    <property type="component" value="Unassembled WGS sequence"/>
</dbReference>
<evidence type="ECO:0000256" key="1">
    <source>
        <dbReference type="SAM" id="MobiDB-lite"/>
    </source>
</evidence>
<protein>
    <submittedName>
        <fullName evidence="2">Uncharacterized protein</fullName>
    </submittedName>
</protein>
<sequence>MGRAKFTRTQHISFRAGAVKLDNGRWGPDMFQPPLIYIGAAVLHKFAALQDIIPINMSVVPLCVDLSFLQAPLPGNGRGARASRPQSKNRGKKGGGSVM</sequence>
<comment type="caution">
    <text evidence="2">The sequence shown here is derived from an EMBL/GenBank/DDBJ whole genome shotgun (WGS) entry which is preliminary data.</text>
</comment>
<dbReference type="AlphaFoldDB" id="A0A8X6Q6H0"/>
<feature type="region of interest" description="Disordered" evidence="1">
    <location>
        <begin position="74"/>
        <end position="99"/>
    </location>
</feature>